<accession>A0A2U9T3C5</accession>
<proteinExistence type="predicted"/>
<comment type="subcellular location">
    <subcellularLocation>
        <location evidence="1">Membrane</location>
        <topology evidence="1">Multi-pass membrane protein</topology>
    </subcellularLocation>
</comment>
<name>A0A2U9T3C5_9GAMM</name>
<dbReference type="InterPro" id="IPR007688">
    <property type="entry name" value="Conjugal_tfr_TrbL/VirB6"/>
</dbReference>
<evidence type="ECO:0000313" key="8">
    <source>
        <dbReference type="Proteomes" id="UP000249447"/>
    </source>
</evidence>
<evidence type="ECO:0000256" key="2">
    <source>
        <dbReference type="ARBA" id="ARBA00022692"/>
    </source>
</evidence>
<feature type="compositionally biased region" description="Gly residues" evidence="5">
    <location>
        <begin position="335"/>
        <end position="346"/>
    </location>
</feature>
<feature type="transmembrane region" description="Helical" evidence="6">
    <location>
        <begin position="62"/>
        <end position="83"/>
    </location>
</feature>
<feature type="transmembrane region" description="Helical" evidence="6">
    <location>
        <begin position="289"/>
        <end position="308"/>
    </location>
</feature>
<organism evidence="7 8">
    <name type="scientific">Marilutibacter maris</name>
    <dbReference type="NCBI Taxonomy" id="1605891"/>
    <lineage>
        <taxon>Bacteria</taxon>
        <taxon>Pseudomonadati</taxon>
        <taxon>Pseudomonadota</taxon>
        <taxon>Gammaproteobacteria</taxon>
        <taxon>Lysobacterales</taxon>
        <taxon>Lysobacteraceae</taxon>
        <taxon>Marilutibacter</taxon>
    </lineage>
</organism>
<dbReference type="RefSeq" id="WP_111265230.1">
    <property type="nucleotide sequence ID" value="NZ_CP029843.1"/>
</dbReference>
<evidence type="ECO:0000256" key="3">
    <source>
        <dbReference type="ARBA" id="ARBA00022989"/>
    </source>
</evidence>
<dbReference type="GO" id="GO:0030255">
    <property type="term" value="P:protein secretion by the type IV secretion system"/>
    <property type="evidence" value="ECO:0007669"/>
    <property type="project" value="InterPro"/>
</dbReference>
<feature type="region of interest" description="Disordered" evidence="5">
    <location>
        <begin position="330"/>
        <end position="406"/>
    </location>
</feature>
<protein>
    <submittedName>
        <fullName evidence="7">Type VI secretion protein</fullName>
    </submittedName>
</protein>
<keyword evidence="4 6" id="KW-0472">Membrane</keyword>
<dbReference type="Pfam" id="PF04610">
    <property type="entry name" value="TrbL"/>
    <property type="match status" value="1"/>
</dbReference>
<keyword evidence="3 6" id="KW-1133">Transmembrane helix</keyword>
<sequence length="406" mass="43052">MTFQGFELFISLLGQGLSDWLQPKIALIDDFGDYVFFRYVLDRLAHDIQVFGDGVIGRVMELVQLVALTLLTLWVFVQGYRVLTGQMREPLMQMMTSTLRAVLIVTAAISFGAFDEPITRYVTTDMKDGIYWVITGEEGSPEDEIDSNLGWMQVAMSSLDVLESAGDLDAGNEKERAIAMIGLGTGGPAVVAGALLLMYQVAMALFIGLGPIFILCLLFNATKSLFQRWLLYGIGTMFSMAVLAAMTSIALKMVTDVAAGMWASDAISTLLLGGESMGYSSRAMQQGGMGLILTLLLLTVPPMAANFFQGSLGQFSAYATMGAHLQTGPPQMGAYSGGGGGGGGYTPGYQPPPPSGNTGRSVGDGGRSMAGDFGSQSTPTHSTGSLAGRSTSGEEIRQGSPRRDPV</sequence>
<dbReference type="KEGG" id="lmb:C9I47_0327"/>
<feature type="compositionally biased region" description="Basic and acidic residues" evidence="5">
    <location>
        <begin position="392"/>
        <end position="406"/>
    </location>
</feature>
<dbReference type="Proteomes" id="UP000249447">
    <property type="component" value="Chromosome"/>
</dbReference>
<gene>
    <name evidence="7" type="ORF">C9I47_0327</name>
</gene>
<keyword evidence="2 6" id="KW-0812">Transmembrane</keyword>
<dbReference type="AlphaFoldDB" id="A0A2U9T3C5"/>
<feature type="transmembrane region" description="Helical" evidence="6">
    <location>
        <begin position="95"/>
        <end position="114"/>
    </location>
</feature>
<feature type="transmembrane region" description="Helical" evidence="6">
    <location>
        <begin position="230"/>
        <end position="251"/>
    </location>
</feature>
<dbReference type="EMBL" id="CP029843">
    <property type="protein sequence ID" value="AWV06052.1"/>
    <property type="molecule type" value="Genomic_DNA"/>
</dbReference>
<evidence type="ECO:0000256" key="5">
    <source>
        <dbReference type="SAM" id="MobiDB-lite"/>
    </source>
</evidence>
<evidence type="ECO:0000256" key="1">
    <source>
        <dbReference type="ARBA" id="ARBA00004141"/>
    </source>
</evidence>
<evidence type="ECO:0000256" key="6">
    <source>
        <dbReference type="SAM" id="Phobius"/>
    </source>
</evidence>
<reference evidence="7 8" key="1">
    <citation type="submission" date="2018-05" db="EMBL/GenBank/DDBJ databases">
        <title>The complete genome of Lysobacter maris HZ9B, a marine bacterium antagonistic against terrestrial plant pathogens.</title>
        <authorList>
            <person name="Zhang X.-Q."/>
        </authorList>
    </citation>
    <scope>NUCLEOTIDE SEQUENCE [LARGE SCALE GENOMIC DNA]</scope>
    <source>
        <strain evidence="7 8">HZ9B</strain>
    </source>
</reference>
<feature type="compositionally biased region" description="Polar residues" evidence="5">
    <location>
        <begin position="374"/>
        <end position="391"/>
    </location>
</feature>
<feature type="transmembrane region" description="Helical" evidence="6">
    <location>
        <begin position="197"/>
        <end position="218"/>
    </location>
</feature>
<dbReference type="OrthoDB" id="5634624at2"/>
<dbReference type="GO" id="GO:0016020">
    <property type="term" value="C:membrane"/>
    <property type="evidence" value="ECO:0007669"/>
    <property type="project" value="UniProtKB-SubCell"/>
</dbReference>
<evidence type="ECO:0000313" key="7">
    <source>
        <dbReference type="EMBL" id="AWV06052.1"/>
    </source>
</evidence>
<evidence type="ECO:0000256" key="4">
    <source>
        <dbReference type="ARBA" id="ARBA00023136"/>
    </source>
</evidence>
<keyword evidence="8" id="KW-1185">Reference proteome</keyword>